<evidence type="ECO:0000259" key="1">
    <source>
        <dbReference type="SMART" id="SM00382"/>
    </source>
</evidence>
<dbReference type="InterPro" id="IPR003593">
    <property type="entry name" value="AAA+_ATPase"/>
</dbReference>
<keyword evidence="3" id="KW-1185">Reference proteome</keyword>
<evidence type="ECO:0000313" key="2">
    <source>
        <dbReference type="EMBL" id="NFV81941.1"/>
    </source>
</evidence>
<dbReference type="InterPro" id="IPR055199">
    <property type="entry name" value="Hda_lid"/>
</dbReference>
<name>A0A7C9QWN4_9PROT</name>
<dbReference type="InterPro" id="IPR027417">
    <property type="entry name" value="P-loop_NTPase"/>
</dbReference>
<organism evidence="2 3">
    <name type="scientific">Magnetospirillum aberrantis SpK</name>
    <dbReference type="NCBI Taxonomy" id="908842"/>
    <lineage>
        <taxon>Bacteria</taxon>
        <taxon>Pseudomonadati</taxon>
        <taxon>Pseudomonadota</taxon>
        <taxon>Alphaproteobacteria</taxon>
        <taxon>Rhodospirillales</taxon>
        <taxon>Rhodospirillaceae</taxon>
        <taxon>Magnetospirillum</taxon>
    </lineage>
</organism>
<dbReference type="GO" id="GO:0006270">
    <property type="term" value="P:DNA replication initiation"/>
    <property type="evidence" value="ECO:0007669"/>
    <property type="project" value="TreeGrafter"/>
</dbReference>
<evidence type="ECO:0000313" key="3">
    <source>
        <dbReference type="Proteomes" id="UP000480684"/>
    </source>
</evidence>
<dbReference type="Gene3D" id="1.10.8.60">
    <property type="match status" value="1"/>
</dbReference>
<protein>
    <submittedName>
        <fullName evidence="2">DNA replication protein</fullName>
    </submittedName>
</protein>
<reference evidence="2 3" key="1">
    <citation type="submission" date="2020-02" db="EMBL/GenBank/DDBJ databases">
        <authorList>
            <person name="Dziuba M."/>
            <person name="Kuznetsov B."/>
            <person name="Mardanov A."/>
            <person name="Ravin N."/>
            <person name="Grouzdev D."/>
        </authorList>
    </citation>
    <scope>NUCLEOTIDE SEQUENCE [LARGE SCALE GENOMIC DNA]</scope>
    <source>
        <strain evidence="2 3">SpK</strain>
    </source>
</reference>
<dbReference type="Proteomes" id="UP000480684">
    <property type="component" value="Unassembled WGS sequence"/>
</dbReference>
<dbReference type="PANTHER" id="PTHR30050:SF5">
    <property type="entry name" value="DNAA REGULATORY INACTIVATOR HDA"/>
    <property type="match status" value="1"/>
</dbReference>
<dbReference type="SMART" id="SM00382">
    <property type="entry name" value="AAA"/>
    <property type="match status" value="1"/>
</dbReference>
<dbReference type="PANTHER" id="PTHR30050">
    <property type="entry name" value="CHROMOSOMAL REPLICATION INITIATOR PROTEIN DNAA"/>
    <property type="match status" value="1"/>
</dbReference>
<dbReference type="Pfam" id="PF22688">
    <property type="entry name" value="Hda_lid"/>
    <property type="match status" value="1"/>
</dbReference>
<sequence length="234" mass="25354">MSDFQLALDLGHRPALGRDDFLVAPCNAEAVAWLERWPDWPAHALAVYGPPGSGKSHLLAAFSSHHRLGQVVTTTGEALTVDAVPKLVVHASVVMVDDLDRLADETALFHLWNLTKETGRWLVLAGRSAPARLRVRLPDLASRLAATPAVGIGAPDDALLAAILVKQFADRQLRVGEDVVGYVLGRMERSFAAARAVVEAMDAASLARRRAISVSLARSVLEKMERDDRQGDLF</sequence>
<comment type="caution">
    <text evidence="2">The sequence shown here is derived from an EMBL/GenBank/DDBJ whole genome shotgun (WGS) entry which is preliminary data.</text>
</comment>
<dbReference type="RefSeq" id="WP_163682458.1">
    <property type="nucleotide sequence ID" value="NZ_JAAIYP010000044.1"/>
</dbReference>
<dbReference type="AlphaFoldDB" id="A0A7C9QWN4"/>
<accession>A0A7C9QWN4</accession>
<dbReference type="GO" id="GO:0005886">
    <property type="term" value="C:plasma membrane"/>
    <property type="evidence" value="ECO:0007669"/>
    <property type="project" value="TreeGrafter"/>
</dbReference>
<feature type="domain" description="AAA+ ATPase" evidence="1">
    <location>
        <begin position="41"/>
        <end position="174"/>
    </location>
</feature>
<dbReference type="Gene3D" id="3.40.50.300">
    <property type="entry name" value="P-loop containing nucleotide triphosphate hydrolases"/>
    <property type="match status" value="1"/>
</dbReference>
<dbReference type="SUPFAM" id="SSF52540">
    <property type="entry name" value="P-loop containing nucleoside triphosphate hydrolases"/>
    <property type="match status" value="1"/>
</dbReference>
<gene>
    <name evidence="2" type="ORF">G4223_17670</name>
</gene>
<dbReference type="EMBL" id="JAAIYP010000044">
    <property type="protein sequence ID" value="NFV81941.1"/>
    <property type="molecule type" value="Genomic_DNA"/>
</dbReference>
<proteinExistence type="predicted"/>
<dbReference type="GO" id="GO:0003688">
    <property type="term" value="F:DNA replication origin binding"/>
    <property type="evidence" value="ECO:0007669"/>
    <property type="project" value="TreeGrafter"/>
</dbReference>